<accession>A0ABS2API3</accession>
<keyword evidence="4" id="KW-1185">Reference proteome</keyword>
<evidence type="ECO:0000259" key="2">
    <source>
        <dbReference type="Pfam" id="PF14332"/>
    </source>
</evidence>
<dbReference type="Pfam" id="PF14332">
    <property type="entry name" value="DUF4388"/>
    <property type="match status" value="1"/>
</dbReference>
<sequence>MTASKTATPGRLLTQVAGERQTGVLVVGGHPGGAVYVLEGRVIYAESPAAPGVGELLTASGRLAARTWQNALDLGTSTARVGRLLVEQGHLTRGELELCVLGAIYDAAYFALSVDAVPVDFLAGATHWLGPVVHVDPEAINREVGRRIRLLDEIFPDRRVDVTAVAPATRLPRERVTLTSMQWELLVHSDGQRTPADLALLLGRAGYACVQELRRMAAMGLIELPETPVATPSPEFVRMPRARGAAADVKRPSPNSRPSTEARPSTNSRPPTDPRPSTDPRPAPQDAPSVPVVAGARAAVPASALAAPPLPVLISAPPAPSPPTPPPPEPDPPRHAVDDSSTQALYRPPRLARRKPGAKLPKEVAGEAPPVHPGTDEVLLKRIRTALRALR</sequence>
<evidence type="ECO:0000256" key="1">
    <source>
        <dbReference type="SAM" id="MobiDB-lite"/>
    </source>
</evidence>
<comment type="caution">
    <text evidence="3">The sequence shown here is derived from an EMBL/GenBank/DDBJ whole genome shotgun (WGS) entry which is preliminary data.</text>
</comment>
<evidence type="ECO:0000313" key="3">
    <source>
        <dbReference type="EMBL" id="MBM2621779.1"/>
    </source>
</evidence>
<gene>
    <name evidence="3" type="ORF">JIG36_40375</name>
</gene>
<dbReference type="EMBL" id="JAENHP010000021">
    <property type="protein sequence ID" value="MBM2621779.1"/>
    <property type="molecule type" value="Genomic_DNA"/>
</dbReference>
<dbReference type="Proteomes" id="UP000632138">
    <property type="component" value="Unassembled WGS sequence"/>
</dbReference>
<dbReference type="InterPro" id="IPR025497">
    <property type="entry name" value="PatA-like_N"/>
</dbReference>
<organism evidence="3 4">
    <name type="scientific">Paractinoplanes ovalisporus</name>
    <dbReference type="NCBI Taxonomy" id="2810368"/>
    <lineage>
        <taxon>Bacteria</taxon>
        <taxon>Bacillati</taxon>
        <taxon>Actinomycetota</taxon>
        <taxon>Actinomycetes</taxon>
        <taxon>Micromonosporales</taxon>
        <taxon>Micromonosporaceae</taxon>
        <taxon>Paractinoplanes</taxon>
    </lineage>
</organism>
<feature type="compositionally biased region" description="Pro residues" evidence="1">
    <location>
        <begin position="271"/>
        <end position="285"/>
    </location>
</feature>
<feature type="domain" description="PatA-like N-terminal" evidence="2">
    <location>
        <begin position="9"/>
        <end position="147"/>
    </location>
</feature>
<protein>
    <submittedName>
        <fullName evidence="3">ADAM 12 protein</fullName>
    </submittedName>
</protein>
<proteinExistence type="predicted"/>
<dbReference type="RefSeq" id="WP_203381759.1">
    <property type="nucleotide sequence ID" value="NZ_JAENHP010000021.1"/>
</dbReference>
<name>A0ABS2API3_9ACTN</name>
<evidence type="ECO:0000313" key="4">
    <source>
        <dbReference type="Proteomes" id="UP000632138"/>
    </source>
</evidence>
<feature type="compositionally biased region" description="Pro residues" evidence="1">
    <location>
        <begin position="317"/>
        <end position="330"/>
    </location>
</feature>
<feature type="region of interest" description="Disordered" evidence="1">
    <location>
        <begin position="242"/>
        <end position="289"/>
    </location>
</feature>
<feature type="region of interest" description="Disordered" evidence="1">
    <location>
        <begin position="311"/>
        <end position="374"/>
    </location>
</feature>
<reference evidence="3 4" key="1">
    <citation type="submission" date="2021-01" db="EMBL/GenBank/DDBJ databases">
        <title>Actinoplanes sp. nov. LDG1-06 isolated from lichen.</title>
        <authorList>
            <person name="Saeng-In P."/>
            <person name="Phongsopitanun W."/>
            <person name="Kanchanasin P."/>
            <person name="Yuki M."/>
            <person name="Kudo T."/>
            <person name="Ohkuma M."/>
            <person name="Tanasupawat S."/>
        </authorList>
    </citation>
    <scope>NUCLEOTIDE SEQUENCE [LARGE SCALE GENOMIC DNA]</scope>
    <source>
        <strain evidence="3 4">LDG1-06</strain>
    </source>
</reference>